<dbReference type="Proteomes" id="UP001279734">
    <property type="component" value="Unassembled WGS sequence"/>
</dbReference>
<organism evidence="1 2">
    <name type="scientific">Nepenthes gracilis</name>
    <name type="common">Slender pitcher plant</name>
    <dbReference type="NCBI Taxonomy" id="150966"/>
    <lineage>
        <taxon>Eukaryota</taxon>
        <taxon>Viridiplantae</taxon>
        <taxon>Streptophyta</taxon>
        <taxon>Embryophyta</taxon>
        <taxon>Tracheophyta</taxon>
        <taxon>Spermatophyta</taxon>
        <taxon>Magnoliopsida</taxon>
        <taxon>eudicotyledons</taxon>
        <taxon>Gunneridae</taxon>
        <taxon>Pentapetalae</taxon>
        <taxon>Caryophyllales</taxon>
        <taxon>Nepenthaceae</taxon>
        <taxon>Nepenthes</taxon>
    </lineage>
</organism>
<sequence length="96" mass="10144">MDVLLPSGLMTWMSASSQLWSLLYGLDADVDVIAGSCRIDIPHSESLSLCIPERTRADVAVEAHLEVWICLAGPQDVDGLLSLAMTICSAPGCGLA</sequence>
<accession>A0AAD3SZF8</accession>
<reference evidence="1" key="1">
    <citation type="submission" date="2023-05" db="EMBL/GenBank/DDBJ databases">
        <title>Nepenthes gracilis genome sequencing.</title>
        <authorList>
            <person name="Fukushima K."/>
        </authorList>
    </citation>
    <scope>NUCLEOTIDE SEQUENCE</scope>
    <source>
        <strain evidence="1">SING2019-196</strain>
    </source>
</reference>
<dbReference type="AlphaFoldDB" id="A0AAD3SZF8"/>
<dbReference type="EMBL" id="BSYO01000021">
    <property type="protein sequence ID" value="GMH19594.1"/>
    <property type="molecule type" value="Genomic_DNA"/>
</dbReference>
<protein>
    <submittedName>
        <fullName evidence="1">Uncharacterized protein</fullName>
    </submittedName>
</protein>
<comment type="caution">
    <text evidence="1">The sequence shown here is derived from an EMBL/GenBank/DDBJ whole genome shotgun (WGS) entry which is preliminary data.</text>
</comment>
<name>A0AAD3SZF8_NEPGR</name>
<keyword evidence="2" id="KW-1185">Reference proteome</keyword>
<evidence type="ECO:0000313" key="2">
    <source>
        <dbReference type="Proteomes" id="UP001279734"/>
    </source>
</evidence>
<proteinExistence type="predicted"/>
<gene>
    <name evidence="1" type="ORF">Nepgr_021435</name>
</gene>
<evidence type="ECO:0000313" key="1">
    <source>
        <dbReference type="EMBL" id="GMH19594.1"/>
    </source>
</evidence>